<name>A0ABZ2NI14_9BACI</name>
<organism evidence="7 8">
    <name type="scientific">Metabacillus sediminis</name>
    <dbReference type="NCBI Taxonomy" id="3117746"/>
    <lineage>
        <taxon>Bacteria</taxon>
        <taxon>Bacillati</taxon>
        <taxon>Bacillota</taxon>
        <taxon>Bacilli</taxon>
        <taxon>Bacillales</taxon>
        <taxon>Bacillaceae</taxon>
        <taxon>Metabacillus</taxon>
    </lineage>
</organism>
<dbReference type="InterPro" id="IPR001940">
    <property type="entry name" value="Peptidase_S1C"/>
</dbReference>
<evidence type="ECO:0000313" key="8">
    <source>
        <dbReference type="Proteomes" id="UP001377337"/>
    </source>
</evidence>
<dbReference type="Pfam" id="PF13365">
    <property type="entry name" value="Trypsin_2"/>
    <property type="match status" value="1"/>
</dbReference>
<dbReference type="PANTHER" id="PTHR43343">
    <property type="entry name" value="PEPTIDASE S12"/>
    <property type="match status" value="1"/>
</dbReference>
<evidence type="ECO:0000256" key="5">
    <source>
        <dbReference type="SAM" id="Phobius"/>
    </source>
</evidence>
<sequence length="425" mass="47212">MYCKNCGTAITERSKYCPHCGRFLKGKPYKLLTLLMLSICICAGVFTALYMEITNGDSTVKEPKASKAPVQNVKNNDVKQTSTKNTETPPVQKAPTEPAKELSQIIDDAQPKVFTILSDYSQGSGFLINNKGDVLTNAHVAEGSLYLTIRDNKGINHNGTVIGYSNEIDIAIIRVDSLAGQTPLALEETNESKLGDEVIALGSPQGFENTATTGNISGVNRTFYIEPHTYEGIYQISAPIAPGSSGGPLLDGKTEKVVAINSARHGEEATIGFSIPLFKVMSIIHDWVSHPMSAEEITSLFYTDEGTYFYQDLYDDSEYYFDGGDYTEEYDENTAEEEDSYEDSYYEDAEPYDENETFYEENAEEPPASGEDEDPYTEEVPEDVYTEIPEEDLEEDEDIYTDPLTQDEDLQEETIEEDESSVETP</sequence>
<protein>
    <submittedName>
        <fullName evidence="7">Trypsin-like peptidase domain-containing protein</fullName>
    </submittedName>
</protein>
<keyword evidence="5" id="KW-0812">Transmembrane</keyword>
<feature type="transmembrane region" description="Helical" evidence="5">
    <location>
        <begin position="31"/>
        <end position="51"/>
    </location>
</feature>
<feature type="domain" description="Zinc-ribbon" evidence="6">
    <location>
        <begin position="2"/>
        <end position="22"/>
    </location>
</feature>
<feature type="compositionally biased region" description="Polar residues" evidence="4">
    <location>
        <begin position="72"/>
        <end position="89"/>
    </location>
</feature>
<dbReference type="InterPro" id="IPR026870">
    <property type="entry name" value="Zinc_ribbon_dom"/>
</dbReference>
<keyword evidence="5" id="KW-1133">Transmembrane helix</keyword>
<dbReference type="Pfam" id="PF13240">
    <property type="entry name" value="Zn_Ribbon_1"/>
    <property type="match status" value="1"/>
</dbReference>
<dbReference type="InterPro" id="IPR009003">
    <property type="entry name" value="Peptidase_S1_PA"/>
</dbReference>
<evidence type="ECO:0000256" key="1">
    <source>
        <dbReference type="ARBA" id="ARBA00022670"/>
    </source>
</evidence>
<feature type="region of interest" description="Disordered" evidence="4">
    <location>
        <begin position="59"/>
        <end position="97"/>
    </location>
</feature>
<reference evidence="7 8" key="1">
    <citation type="submission" date="2024-02" db="EMBL/GenBank/DDBJ databases">
        <title>Seven novel Bacillus-like species.</title>
        <authorList>
            <person name="Liu G."/>
        </authorList>
    </citation>
    <scope>NUCLEOTIDE SEQUENCE [LARGE SCALE GENOMIC DNA]</scope>
    <source>
        <strain evidence="7 8">FJAT-52054</strain>
    </source>
</reference>
<evidence type="ECO:0000256" key="2">
    <source>
        <dbReference type="ARBA" id="ARBA00022801"/>
    </source>
</evidence>
<gene>
    <name evidence="7" type="ORF">WCV65_02745</name>
</gene>
<evidence type="ECO:0000256" key="3">
    <source>
        <dbReference type="ARBA" id="ARBA00022825"/>
    </source>
</evidence>
<dbReference type="SUPFAM" id="SSF50494">
    <property type="entry name" value="Trypsin-like serine proteases"/>
    <property type="match status" value="1"/>
</dbReference>
<dbReference type="Proteomes" id="UP001377337">
    <property type="component" value="Chromosome"/>
</dbReference>
<dbReference type="RefSeq" id="WP_338779865.1">
    <property type="nucleotide sequence ID" value="NZ_CP147407.1"/>
</dbReference>
<evidence type="ECO:0000256" key="4">
    <source>
        <dbReference type="SAM" id="MobiDB-lite"/>
    </source>
</evidence>
<proteinExistence type="predicted"/>
<keyword evidence="2" id="KW-0378">Hydrolase</keyword>
<dbReference type="InterPro" id="IPR051201">
    <property type="entry name" value="Chloro_Bact_Ser_Proteases"/>
</dbReference>
<feature type="region of interest" description="Disordered" evidence="4">
    <location>
        <begin position="331"/>
        <end position="425"/>
    </location>
</feature>
<keyword evidence="3" id="KW-0720">Serine protease</keyword>
<dbReference type="Gene3D" id="2.40.10.120">
    <property type="match status" value="1"/>
</dbReference>
<evidence type="ECO:0000259" key="6">
    <source>
        <dbReference type="Pfam" id="PF13240"/>
    </source>
</evidence>
<keyword evidence="5" id="KW-0472">Membrane</keyword>
<dbReference type="PANTHER" id="PTHR43343:SF3">
    <property type="entry name" value="PROTEASE DO-LIKE 8, CHLOROPLASTIC"/>
    <property type="match status" value="1"/>
</dbReference>
<accession>A0ABZ2NI14</accession>
<keyword evidence="8" id="KW-1185">Reference proteome</keyword>
<dbReference type="PRINTS" id="PR00834">
    <property type="entry name" value="PROTEASES2C"/>
</dbReference>
<evidence type="ECO:0000313" key="7">
    <source>
        <dbReference type="EMBL" id="WXB97438.1"/>
    </source>
</evidence>
<keyword evidence="1" id="KW-0645">Protease</keyword>
<dbReference type="EMBL" id="CP147407">
    <property type="protein sequence ID" value="WXB97438.1"/>
    <property type="molecule type" value="Genomic_DNA"/>
</dbReference>